<sequence length="207" mass="21924">MTTDPRYRNRKFDGSNIASFARDYVGAFGHAMESLDFAALERAAEVVFSAGRDGKRIYVVGNGGSAAIADHLCCDWTKGTSCSGHSTIKTHSLSSNVALYSAIANDYGFENVFSTQVDFFGEAGDVLIAISSSGNSGNILAAVKHAQDKGMSVIGLSGFGGGKLKDACDISLHAAADNYGVVEDCHQAMMHIIAQFIANRRDETNPV</sequence>
<comment type="caution">
    <text evidence="2">The sequence shown here is derived from an EMBL/GenBank/DDBJ whole genome shotgun (WGS) entry which is preliminary data.</text>
</comment>
<dbReference type="InterPro" id="IPR046348">
    <property type="entry name" value="SIS_dom_sf"/>
</dbReference>
<protein>
    <submittedName>
        <fullName evidence="2">Phosphoheptose isomerase</fullName>
    </submittedName>
</protein>
<dbReference type="Pfam" id="PF13580">
    <property type="entry name" value="SIS_2"/>
    <property type="match status" value="1"/>
</dbReference>
<dbReference type="RefSeq" id="WP_111829379.1">
    <property type="nucleotide sequence ID" value="NZ_JACIGN010000011.1"/>
</dbReference>
<keyword evidence="3" id="KW-1185">Reference proteome</keyword>
<feature type="domain" description="SIS" evidence="1">
    <location>
        <begin position="47"/>
        <end position="204"/>
    </location>
</feature>
<dbReference type="SUPFAM" id="SSF53697">
    <property type="entry name" value="SIS domain"/>
    <property type="match status" value="1"/>
</dbReference>
<dbReference type="InterPro" id="IPR001347">
    <property type="entry name" value="SIS_dom"/>
</dbReference>
<dbReference type="Gene3D" id="3.40.50.10490">
    <property type="entry name" value="Glucose-6-phosphate isomerase like protein, domain 1"/>
    <property type="match status" value="1"/>
</dbReference>
<dbReference type="CDD" id="cd05006">
    <property type="entry name" value="SIS_GmhA"/>
    <property type="match status" value="1"/>
</dbReference>
<dbReference type="EMBL" id="JACIHP010000007">
    <property type="protein sequence ID" value="MBB4492890.1"/>
    <property type="molecule type" value="Genomic_DNA"/>
</dbReference>
<dbReference type="InterPro" id="IPR050099">
    <property type="entry name" value="SIS_GmhA/DiaA_subfam"/>
</dbReference>
<evidence type="ECO:0000313" key="2">
    <source>
        <dbReference type="EMBL" id="MBB4492890.1"/>
    </source>
</evidence>
<gene>
    <name evidence="2" type="ORF">GGE40_004741</name>
</gene>
<evidence type="ECO:0000259" key="1">
    <source>
        <dbReference type="PROSITE" id="PS51464"/>
    </source>
</evidence>
<reference evidence="2 3" key="1">
    <citation type="submission" date="2020-08" db="EMBL/GenBank/DDBJ databases">
        <title>Genomic Encyclopedia of Type Strains, Phase IV (KMG-V): Genome sequencing to study the core and pangenomes of soil and plant-associated prokaryotes.</title>
        <authorList>
            <person name="Whitman W."/>
        </authorList>
    </citation>
    <scope>NUCLEOTIDE SEQUENCE [LARGE SCALE GENOMIC DNA]</scope>
    <source>
        <strain evidence="2 3">SEMIA 461</strain>
    </source>
</reference>
<dbReference type="Proteomes" id="UP000534590">
    <property type="component" value="Unassembled WGS sequence"/>
</dbReference>
<organism evidence="2 3">
    <name type="scientific">Agrobacterium radiobacter</name>
    <dbReference type="NCBI Taxonomy" id="362"/>
    <lineage>
        <taxon>Bacteria</taxon>
        <taxon>Pseudomonadati</taxon>
        <taxon>Pseudomonadota</taxon>
        <taxon>Alphaproteobacteria</taxon>
        <taxon>Hyphomicrobiales</taxon>
        <taxon>Rhizobiaceae</taxon>
        <taxon>Rhizobium/Agrobacterium group</taxon>
        <taxon>Agrobacterium</taxon>
        <taxon>Agrobacterium tumefaciens complex</taxon>
    </lineage>
</organism>
<keyword evidence="2" id="KW-0413">Isomerase</keyword>
<dbReference type="GO" id="GO:0016853">
    <property type="term" value="F:isomerase activity"/>
    <property type="evidence" value="ECO:0007669"/>
    <property type="project" value="UniProtKB-KW"/>
</dbReference>
<dbReference type="PANTHER" id="PTHR30390:SF8">
    <property type="entry name" value="SUGAR ISOMERASE (SIS)"/>
    <property type="match status" value="1"/>
</dbReference>
<accession>A0ABR6JD74</accession>
<evidence type="ECO:0000313" key="3">
    <source>
        <dbReference type="Proteomes" id="UP000534590"/>
    </source>
</evidence>
<proteinExistence type="predicted"/>
<dbReference type="PROSITE" id="PS51464">
    <property type="entry name" value="SIS"/>
    <property type="match status" value="1"/>
</dbReference>
<dbReference type="PANTHER" id="PTHR30390">
    <property type="entry name" value="SEDOHEPTULOSE 7-PHOSPHATE ISOMERASE / DNAA INITIATOR-ASSOCIATING FACTOR FOR REPLICATION INITIATION"/>
    <property type="match status" value="1"/>
</dbReference>
<name>A0ABR6JD74_AGRRD</name>
<dbReference type="InterPro" id="IPR035461">
    <property type="entry name" value="GmhA/DiaA"/>
</dbReference>